<dbReference type="PROSITE" id="PS00444">
    <property type="entry name" value="POLYPRENYL_SYNTHASE_2"/>
    <property type="match status" value="1"/>
</dbReference>
<evidence type="ECO:0000256" key="2">
    <source>
        <dbReference type="ARBA" id="ARBA00006706"/>
    </source>
</evidence>
<comment type="similarity">
    <text evidence="2 6">Belongs to the FPP/GGPP synthase family.</text>
</comment>
<dbReference type="KEGG" id="sta:STHERM_c19820"/>
<dbReference type="InterPro" id="IPR008949">
    <property type="entry name" value="Isoprenoid_synthase_dom_sf"/>
</dbReference>
<dbReference type="eggNOG" id="COG0142">
    <property type="taxonomic scope" value="Bacteria"/>
</dbReference>
<dbReference type="Pfam" id="PF00348">
    <property type="entry name" value="polyprenyl_synt"/>
    <property type="match status" value="1"/>
</dbReference>
<dbReference type="HOGENOM" id="CLU_014015_2_0_12"/>
<reference key="1">
    <citation type="submission" date="2009-08" db="EMBL/GenBank/DDBJ databases">
        <title>The genome sequence of Spirochaeta thermophila DSM6192.</title>
        <authorList>
            <person name="Angelov A."/>
            <person name="Mientus M."/>
            <person name="Wittenberg S."/>
            <person name="Lehmann R."/>
            <person name="Liesegang H."/>
            <person name="Daniel R."/>
            <person name="Liebl W."/>
        </authorList>
    </citation>
    <scope>NUCLEOTIDE SEQUENCE</scope>
    <source>
        <strain>DSM 6192</strain>
    </source>
</reference>
<keyword evidence="4" id="KW-0479">Metal-binding</keyword>
<dbReference type="EMBL" id="CP001698">
    <property type="protein sequence ID" value="ADN02917.1"/>
    <property type="molecule type" value="Genomic_DNA"/>
</dbReference>
<evidence type="ECO:0000313" key="8">
    <source>
        <dbReference type="Proteomes" id="UP000001296"/>
    </source>
</evidence>
<sequence>MFWEKFPSIAPDVVRVRDLIREELGSPSGELSSALVDLASRDAKLLRPGCMVLSARFGVGEGEIPERVVRLAAALEMLHMATLVHDDIVDDAATRRGGAALHRAYGVKEAVLMGDLLFAKALELVAEYASRDHAVFLSRGVRHILDGEIEEVEVRRALGRDAFSLRRYLRRILRKTGLLFVVAFHLGASEAGAEEEVVRRLRRIGYNVGMAFQVIDDVLDVAGRGLGKPVGRDVEQGVVGAPAVMLARREGERLGVWMRRACAGGVASRVWAGKVRRRLVASGAVEEARGFAQGFTARALREAGGLPAGRWRRVLEEVLAELVVRRV</sequence>
<gene>
    <name evidence="7" type="ordered locus">STHERM_c19820</name>
</gene>
<evidence type="ECO:0000256" key="1">
    <source>
        <dbReference type="ARBA" id="ARBA00001946"/>
    </source>
</evidence>
<dbReference type="PaxDb" id="665571-STHERM_c19820"/>
<dbReference type="GO" id="GO:0008299">
    <property type="term" value="P:isoprenoid biosynthetic process"/>
    <property type="evidence" value="ECO:0007669"/>
    <property type="project" value="InterPro"/>
</dbReference>
<evidence type="ECO:0000256" key="3">
    <source>
        <dbReference type="ARBA" id="ARBA00022679"/>
    </source>
</evidence>
<organism evidence="7 8">
    <name type="scientific">Winmispira thermophila (strain ATCC 49972 / DSM 6192 / RI 19.B1)</name>
    <name type="common">Spirochaeta thermophila</name>
    <dbReference type="NCBI Taxonomy" id="665571"/>
    <lineage>
        <taxon>Bacteria</taxon>
        <taxon>Pseudomonadati</taxon>
        <taxon>Spirochaetota</taxon>
        <taxon>Spirochaetia</taxon>
        <taxon>Winmispirales</taxon>
        <taxon>Winmispiraceae</taxon>
        <taxon>Winmispira</taxon>
    </lineage>
</organism>
<keyword evidence="3 6" id="KW-0808">Transferase</keyword>
<protein>
    <submittedName>
        <fullName evidence="7">Heptaprenyl diphosphate synthase component II</fullName>
        <ecNumber evidence="7">2.5.1.30</ecNumber>
    </submittedName>
</protein>
<name>E0RQE1_WINT6</name>
<dbReference type="PANTHER" id="PTHR12001:SF69">
    <property type="entry name" value="ALL TRANS-POLYPRENYL-DIPHOSPHATE SYNTHASE PDSS1"/>
    <property type="match status" value="1"/>
</dbReference>
<keyword evidence="5" id="KW-0460">Magnesium</keyword>
<dbReference type="GO" id="GO:0000010">
    <property type="term" value="F:heptaprenyl diphosphate synthase activity"/>
    <property type="evidence" value="ECO:0007669"/>
    <property type="project" value="UniProtKB-EC"/>
</dbReference>
<dbReference type="Proteomes" id="UP000001296">
    <property type="component" value="Chromosome"/>
</dbReference>
<dbReference type="PANTHER" id="PTHR12001">
    <property type="entry name" value="GERANYLGERANYL PYROPHOSPHATE SYNTHASE"/>
    <property type="match status" value="1"/>
</dbReference>
<dbReference type="SUPFAM" id="SSF48576">
    <property type="entry name" value="Terpenoid synthases"/>
    <property type="match status" value="1"/>
</dbReference>
<evidence type="ECO:0000313" key="7">
    <source>
        <dbReference type="EMBL" id="ADN02917.1"/>
    </source>
</evidence>
<dbReference type="PROSITE" id="PS00723">
    <property type="entry name" value="POLYPRENYL_SYNTHASE_1"/>
    <property type="match status" value="1"/>
</dbReference>
<evidence type="ECO:0000256" key="5">
    <source>
        <dbReference type="ARBA" id="ARBA00022842"/>
    </source>
</evidence>
<dbReference type="GO" id="GO:0046872">
    <property type="term" value="F:metal ion binding"/>
    <property type="evidence" value="ECO:0007669"/>
    <property type="project" value="UniProtKB-KW"/>
</dbReference>
<dbReference type="Gene3D" id="1.10.600.10">
    <property type="entry name" value="Farnesyl Diphosphate Synthase"/>
    <property type="match status" value="1"/>
</dbReference>
<dbReference type="InterPro" id="IPR000092">
    <property type="entry name" value="Polyprenyl_synt"/>
</dbReference>
<dbReference type="RefSeq" id="WP_013314756.1">
    <property type="nucleotide sequence ID" value="NC_014484.1"/>
</dbReference>
<comment type="cofactor">
    <cofactor evidence="1">
        <name>Mg(2+)</name>
        <dbReference type="ChEBI" id="CHEBI:18420"/>
    </cofactor>
</comment>
<dbReference type="CDD" id="cd00685">
    <property type="entry name" value="Trans_IPPS_HT"/>
    <property type="match status" value="1"/>
</dbReference>
<dbReference type="SFLD" id="SFLDS00005">
    <property type="entry name" value="Isoprenoid_Synthase_Type_I"/>
    <property type="match status" value="1"/>
</dbReference>
<evidence type="ECO:0000256" key="6">
    <source>
        <dbReference type="RuleBase" id="RU004466"/>
    </source>
</evidence>
<dbReference type="EC" id="2.5.1.30" evidence="7"/>
<proteinExistence type="inferred from homology"/>
<reference evidence="7 8" key="2">
    <citation type="journal article" date="2010" name="J. Bacteriol.">
        <title>Genome sequence of the polysaccharide-degrading, thermophilic anaerobe Spirochaeta thermophila DSM 6192.</title>
        <authorList>
            <person name="Angelov A."/>
            <person name="Liebl S."/>
            <person name="Ballschmiter M."/>
            <person name="Bomeke M."/>
            <person name="Lehmann R."/>
            <person name="Liesegang H."/>
            <person name="Daniel R."/>
            <person name="Liebl W."/>
        </authorList>
    </citation>
    <scope>NUCLEOTIDE SEQUENCE [LARGE SCALE GENOMIC DNA]</scope>
    <source>
        <strain evidence="8">ATCC 49972 / DSM 6192 / RI 19.B1</strain>
    </source>
</reference>
<accession>E0RQE1</accession>
<dbReference type="InterPro" id="IPR033749">
    <property type="entry name" value="Polyprenyl_synt_CS"/>
</dbReference>
<dbReference type="AlphaFoldDB" id="E0RQE1"/>
<evidence type="ECO:0000256" key="4">
    <source>
        <dbReference type="ARBA" id="ARBA00022723"/>
    </source>
</evidence>